<proteinExistence type="predicted"/>
<feature type="domain" description="HTH bat-type" evidence="3">
    <location>
        <begin position="170"/>
        <end position="222"/>
    </location>
</feature>
<protein>
    <submittedName>
        <fullName evidence="4">Helix-turn-helix domain-containing protein</fullName>
    </submittedName>
</protein>
<dbReference type="EMBL" id="JBHSXN010000003">
    <property type="protein sequence ID" value="MFC6954203.1"/>
    <property type="molecule type" value="Genomic_DNA"/>
</dbReference>
<reference evidence="4 5" key="1">
    <citation type="journal article" date="2019" name="Int. J. Syst. Evol. Microbiol.">
        <title>The Global Catalogue of Microorganisms (GCM) 10K type strain sequencing project: providing services to taxonomists for standard genome sequencing and annotation.</title>
        <authorList>
            <consortium name="The Broad Institute Genomics Platform"/>
            <consortium name="The Broad Institute Genome Sequencing Center for Infectious Disease"/>
            <person name="Wu L."/>
            <person name="Ma J."/>
        </authorList>
    </citation>
    <scope>NUCLEOTIDE SEQUENCE [LARGE SCALE GENOMIC DNA]</scope>
    <source>
        <strain evidence="4 5">GX26</strain>
    </source>
</reference>
<gene>
    <name evidence="4" type="ORF">ACFQGB_15175</name>
</gene>
<dbReference type="InterPro" id="IPR007050">
    <property type="entry name" value="HTH_bacterioopsin"/>
</dbReference>
<dbReference type="SUPFAM" id="SSF88659">
    <property type="entry name" value="Sigma3 and sigma4 domains of RNA polymerase sigma factors"/>
    <property type="match status" value="1"/>
</dbReference>
<sequence length="236" mass="26921">MLTAKLSVRYEDDWTSSLAAYDVSGEFLASTFRDRRYFGLLALEVAEDDYDDVVETIREHESTTSIDVLERYSIGGVDRLSATLFIRSQHFEYTPLQLLLHEGFIPLGGFGELRNGKESFDLLLTTREDLSEAVSLLERFGPVKIEYVSSDFQRQITPSVTEWSEVFETITPRRRMVLNKALEAGYFDIPRGSTLQEIADDLGIAKTTASQHLRKAEQHIMEFFIQYVNIAVANDE</sequence>
<keyword evidence="5" id="KW-1185">Reference proteome</keyword>
<comment type="caution">
    <text evidence="4">The sequence shown here is derived from an EMBL/GenBank/DDBJ whole genome shotgun (WGS) entry which is preliminary data.</text>
</comment>
<keyword evidence="2" id="KW-0804">Transcription</keyword>
<dbReference type="InterPro" id="IPR013324">
    <property type="entry name" value="RNA_pol_sigma_r3/r4-like"/>
</dbReference>
<accession>A0ABD5VH79</accession>
<evidence type="ECO:0000259" key="3">
    <source>
        <dbReference type="Pfam" id="PF04967"/>
    </source>
</evidence>
<evidence type="ECO:0000313" key="4">
    <source>
        <dbReference type="EMBL" id="MFC6954203.1"/>
    </source>
</evidence>
<dbReference type="Pfam" id="PF04967">
    <property type="entry name" value="HTH_10"/>
    <property type="match status" value="1"/>
</dbReference>
<dbReference type="PANTHER" id="PTHR34236:SF1">
    <property type="entry name" value="DIMETHYL SULFOXIDE REDUCTASE TRANSCRIPTIONAL ACTIVATOR"/>
    <property type="match status" value="1"/>
</dbReference>
<evidence type="ECO:0000256" key="1">
    <source>
        <dbReference type="ARBA" id="ARBA00023015"/>
    </source>
</evidence>
<evidence type="ECO:0000313" key="5">
    <source>
        <dbReference type="Proteomes" id="UP001596395"/>
    </source>
</evidence>
<dbReference type="Proteomes" id="UP001596395">
    <property type="component" value="Unassembled WGS sequence"/>
</dbReference>
<dbReference type="AlphaFoldDB" id="A0ABD5VH79"/>
<keyword evidence="1" id="KW-0805">Transcription regulation</keyword>
<name>A0ABD5VH79_9EURY</name>
<dbReference type="PANTHER" id="PTHR34236">
    <property type="entry name" value="DIMETHYL SULFOXIDE REDUCTASE TRANSCRIPTIONAL ACTIVATOR"/>
    <property type="match status" value="1"/>
</dbReference>
<evidence type="ECO:0000256" key="2">
    <source>
        <dbReference type="ARBA" id="ARBA00023163"/>
    </source>
</evidence>
<organism evidence="4 5">
    <name type="scientific">Halorubellus litoreus</name>
    <dbReference type="NCBI Taxonomy" id="755308"/>
    <lineage>
        <taxon>Archaea</taxon>
        <taxon>Methanobacteriati</taxon>
        <taxon>Methanobacteriota</taxon>
        <taxon>Stenosarchaea group</taxon>
        <taxon>Halobacteria</taxon>
        <taxon>Halobacteriales</taxon>
        <taxon>Halorubellaceae</taxon>
        <taxon>Halorubellus</taxon>
    </lineage>
</organism>
<dbReference type="RefSeq" id="WP_336351158.1">
    <property type="nucleotide sequence ID" value="NZ_JAZAQL010000003.1"/>
</dbReference>